<organism evidence="9 10">
    <name type="scientific">Bifidobacterium canis</name>
    <dbReference type="NCBI Taxonomy" id="2610880"/>
    <lineage>
        <taxon>Bacteria</taxon>
        <taxon>Bacillati</taxon>
        <taxon>Actinomycetota</taxon>
        <taxon>Actinomycetes</taxon>
        <taxon>Bifidobacteriales</taxon>
        <taxon>Bifidobacteriaceae</taxon>
        <taxon>Bifidobacterium</taxon>
    </lineage>
</organism>
<dbReference type="InterPro" id="IPR027417">
    <property type="entry name" value="P-loop_NTPase"/>
</dbReference>
<evidence type="ECO:0000256" key="7">
    <source>
        <dbReference type="ARBA" id="ARBA00049244"/>
    </source>
</evidence>
<accession>A0A7K1J6Y9</accession>
<dbReference type="GO" id="GO:0006261">
    <property type="term" value="P:DNA-templated DNA replication"/>
    <property type="evidence" value="ECO:0007669"/>
    <property type="project" value="TreeGrafter"/>
</dbReference>
<dbReference type="Gene3D" id="3.40.50.300">
    <property type="entry name" value="P-loop containing nucleotide triphosphate hydrolases"/>
    <property type="match status" value="1"/>
</dbReference>
<dbReference type="GO" id="GO:0003677">
    <property type="term" value="F:DNA binding"/>
    <property type="evidence" value="ECO:0007669"/>
    <property type="project" value="InterPro"/>
</dbReference>
<evidence type="ECO:0000313" key="9">
    <source>
        <dbReference type="EMBL" id="MUH60220.1"/>
    </source>
</evidence>
<reference evidence="9 10" key="1">
    <citation type="submission" date="2019-09" db="EMBL/GenBank/DDBJ databases">
        <title>Bifidobacterium canis sp. nov., isolated from the digestive tract of German Shepherd dog puppy.</title>
        <authorList>
            <person name="Bunesova V."/>
        </authorList>
    </citation>
    <scope>NUCLEOTIDE SEQUENCE [LARGE SCALE GENOMIC DNA]</scope>
    <source>
        <strain evidence="9 10">GSD1FS</strain>
    </source>
</reference>
<evidence type="ECO:0000256" key="6">
    <source>
        <dbReference type="ARBA" id="ARBA00034754"/>
    </source>
</evidence>
<gene>
    <name evidence="9" type="ORF">GSD1FS_1581</name>
</gene>
<evidence type="ECO:0000256" key="3">
    <source>
        <dbReference type="ARBA" id="ARBA00022695"/>
    </source>
</evidence>
<comment type="similarity">
    <text evidence="6">Belongs to the DNA polymerase HolA subunit family.</text>
</comment>
<dbReference type="GO" id="GO:0003887">
    <property type="term" value="F:DNA-directed DNA polymerase activity"/>
    <property type="evidence" value="ECO:0007669"/>
    <property type="project" value="UniProtKB-KW"/>
</dbReference>
<sequence>MGFTASLETMNTTLVQTCADIEHMTAAATPCLLIYGGDEYLNDQITRDTVYEQLAGYPERELVRLDAQTTDQYAFEEAVSPSLLSTTSVVWISHMEHADTKLLDAIVAYADGMNHDPQASPVIMNCAGNPKGHSVETLMRRHNIPVNTVPKLDKAKDKLNYVYGEFDKRHRRIEPQAAQQLVSVLGDSVGELTGMIKQLCFDFDDDPLTINRVNQYLIGNPKVSGFNVADLAMSGKTAQAVIALRSAVEQGVEPIAMIGALALQLRNLAKAAAIRQGDISKHDANINEWALRTANNRLAGWTSQGISNCIQRLAWADEQSKTSGSDPLFALEDAIELISIKGITQ</sequence>
<keyword evidence="3" id="KW-0548">Nucleotidyltransferase</keyword>
<dbReference type="EMBL" id="WNLP01000008">
    <property type="protein sequence ID" value="MUH60220.1"/>
    <property type="molecule type" value="Genomic_DNA"/>
</dbReference>
<proteinExistence type="inferred from homology"/>
<dbReference type="AlphaFoldDB" id="A0A7K1J6Y9"/>
<protein>
    <recommendedName>
        <fullName evidence="1">DNA-directed DNA polymerase</fullName>
        <ecNumber evidence="1">2.7.7.7</ecNumber>
    </recommendedName>
</protein>
<keyword evidence="10" id="KW-1185">Reference proteome</keyword>
<dbReference type="PANTHER" id="PTHR34388:SF1">
    <property type="entry name" value="DNA POLYMERASE III SUBUNIT DELTA"/>
    <property type="match status" value="1"/>
</dbReference>
<evidence type="ECO:0000256" key="4">
    <source>
        <dbReference type="ARBA" id="ARBA00022705"/>
    </source>
</evidence>
<dbReference type="Proteomes" id="UP000487882">
    <property type="component" value="Unassembled WGS sequence"/>
</dbReference>
<evidence type="ECO:0000256" key="1">
    <source>
        <dbReference type="ARBA" id="ARBA00012417"/>
    </source>
</evidence>
<dbReference type="SUPFAM" id="SSF48019">
    <property type="entry name" value="post-AAA+ oligomerization domain-like"/>
    <property type="match status" value="1"/>
</dbReference>
<comment type="catalytic activity">
    <reaction evidence="7">
        <text>DNA(n) + a 2'-deoxyribonucleoside 5'-triphosphate = DNA(n+1) + diphosphate</text>
        <dbReference type="Rhea" id="RHEA:22508"/>
        <dbReference type="Rhea" id="RHEA-COMP:17339"/>
        <dbReference type="Rhea" id="RHEA-COMP:17340"/>
        <dbReference type="ChEBI" id="CHEBI:33019"/>
        <dbReference type="ChEBI" id="CHEBI:61560"/>
        <dbReference type="ChEBI" id="CHEBI:173112"/>
        <dbReference type="EC" id="2.7.7.7"/>
    </reaction>
</comment>
<dbReference type="InterPro" id="IPR048466">
    <property type="entry name" value="DNA_pol3_delta-like_C"/>
</dbReference>
<dbReference type="Gene3D" id="1.20.272.10">
    <property type="match status" value="1"/>
</dbReference>
<dbReference type="PANTHER" id="PTHR34388">
    <property type="entry name" value="DNA POLYMERASE III SUBUNIT DELTA"/>
    <property type="match status" value="1"/>
</dbReference>
<keyword evidence="2" id="KW-0808">Transferase</keyword>
<name>A0A7K1J6Y9_9BIFI</name>
<feature type="domain" description="DNA polymerase III delta subunit-like C-terminal" evidence="8">
    <location>
        <begin position="226"/>
        <end position="333"/>
    </location>
</feature>
<comment type="caution">
    <text evidence="9">The sequence shown here is derived from an EMBL/GenBank/DDBJ whole genome shotgun (WGS) entry which is preliminary data.</text>
</comment>
<keyword evidence="4" id="KW-0235">DNA replication</keyword>
<dbReference type="SUPFAM" id="SSF52540">
    <property type="entry name" value="P-loop containing nucleoside triphosphate hydrolases"/>
    <property type="match status" value="1"/>
</dbReference>
<dbReference type="GO" id="GO:0009360">
    <property type="term" value="C:DNA polymerase III complex"/>
    <property type="evidence" value="ECO:0007669"/>
    <property type="project" value="TreeGrafter"/>
</dbReference>
<keyword evidence="5" id="KW-0239">DNA-directed DNA polymerase</keyword>
<evidence type="ECO:0000256" key="2">
    <source>
        <dbReference type="ARBA" id="ARBA00022679"/>
    </source>
</evidence>
<dbReference type="EC" id="2.7.7.7" evidence="1"/>
<dbReference type="NCBIfam" id="TIGR01128">
    <property type="entry name" value="holA"/>
    <property type="match status" value="1"/>
</dbReference>
<dbReference type="InterPro" id="IPR005790">
    <property type="entry name" value="DNA_polIII_delta"/>
</dbReference>
<dbReference type="Pfam" id="PF21694">
    <property type="entry name" value="DNA_pol3_delta_C"/>
    <property type="match status" value="1"/>
</dbReference>
<evidence type="ECO:0000313" key="10">
    <source>
        <dbReference type="Proteomes" id="UP000487882"/>
    </source>
</evidence>
<dbReference type="InterPro" id="IPR008921">
    <property type="entry name" value="DNA_pol3_clamp-load_cplx_C"/>
</dbReference>
<evidence type="ECO:0000259" key="8">
    <source>
        <dbReference type="Pfam" id="PF21694"/>
    </source>
</evidence>
<evidence type="ECO:0000256" key="5">
    <source>
        <dbReference type="ARBA" id="ARBA00022932"/>
    </source>
</evidence>